<evidence type="ECO:0000256" key="5">
    <source>
        <dbReference type="ARBA" id="ARBA00022598"/>
    </source>
</evidence>
<dbReference type="PANTHER" id="PTHR11777:SF9">
    <property type="entry name" value="ALANINE--TRNA LIGASE, CYTOPLASMIC"/>
    <property type="match status" value="1"/>
</dbReference>
<proteinExistence type="inferred from homology"/>
<dbReference type="GO" id="GO:0004813">
    <property type="term" value="F:alanine-tRNA ligase activity"/>
    <property type="evidence" value="ECO:0007669"/>
    <property type="project" value="UniProtKB-UniRule"/>
</dbReference>
<evidence type="ECO:0000259" key="16">
    <source>
        <dbReference type="PROSITE" id="PS50860"/>
    </source>
</evidence>
<dbReference type="Gene3D" id="2.40.30.130">
    <property type="match status" value="1"/>
</dbReference>
<dbReference type="InterPro" id="IPR023033">
    <property type="entry name" value="Ala_tRNA_ligase_euk/bac"/>
</dbReference>
<dbReference type="InterPro" id="IPR018162">
    <property type="entry name" value="Ala-tRNA-ligase_IIc_anticod-bd"/>
</dbReference>
<comment type="subunit">
    <text evidence="14">Monomer.</text>
</comment>
<keyword evidence="6 14" id="KW-0479">Metal-binding</keyword>
<name>A0A8B8A2W6_ACAPL</name>
<dbReference type="Gene3D" id="3.30.980.10">
    <property type="entry name" value="Threonyl-trna Synthetase, Chain A, domain 2"/>
    <property type="match status" value="1"/>
</dbReference>
<reference evidence="18 19" key="1">
    <citation type="submission" date="2025-04" db="UniProtKB">
        <authorList>
            <consortium name="RefSeq"/>
        </authorList>
    </citation>
    <scope>IDENTIFICATION</scope>
</reference>
<dbReference type="GO" id="GO:0002161">
    <property type="term" value="F:aminoacyl-tRNA deacylase activity"/>
    <property type="evidence" value="ECO:0007669"/>
    <property type="project" value="TreeGrafter"/>
</dbReference>
<comment type="domain">
    <text evidence="14">Consists of three domains; the N-terminal catalytic domain, the editing domain and the C-terminal C-Ala domain. The editing domain removes incorrectly charged amino acids, while the C-Ala domain, along with tRNA(Ala), serves as a bridge to cooperatively bring together the editing and aminoacylation centers thus stimulating deacylation of misacylated tRNAs.</text>
</comment>
<dbReference type="SUPFAM" id="SSF55681">
    <property type="entry name" value="Class II aaRS and biotin synthetases"/>
    <property type="match status" value="1"/>
</dbReference>
<dbReference type="InterPro" id="IPR018165">
    <property type="entry name" value="Ala-tRNA-synth_IIc_core"/>
</dbReference>
<dbReference type="PRINTS" id="PR00980">
    <property type="entry name" value="TRNASYNTHALA"/>
</dbReference>
<dbReference type="InterPro" id="IPR002318">
    <property type="entry name" value="Ala-tRNA-lgiase_IIc"/>
</dbReference>
<comment type="similarity">
    <text evidence="1">Belongs to the class-II aminoacyl-tRNA synthetase family. Alax-L subfamily.</text>
</comment>
<keyword evidence="17" id="KW-1185">Reference proteome</keyword>
<evidence type="ECO:0000256" key="12">
    <source>
        <dbReference type="ARBA" id="ARBA00023146"/>
    </source>
</evidence>
<keyword evidence="5 14" id="KW-0436">Ligase</keyword>
<dbReference type="InterPro" id="IPR050058">
    <property type="entry name" value="Ala-tRNA_ligase"/>
</dbReference>
<dbReference type="InterPro" id="IPR012947">
    <property type="entry name" value="tRNA_SAD"/>
</dbReference>
<dbReference type="SMART" id="SM00863">
    <property type="entry name" value="tRNA_SAD"/>
    <property type="match status" value="1"/>
</dbReference>
<evidence type="ECO:0000256" key="13">
    <source>
        <dbReference type="ARBA" id="ARBA00048300"/>
    </source>
</evidence>
<dbReference type="KEGG" id="aplc:110991133"/>
<dbReference type="Pfam" id="PF01411">
    <property type="entry name" value="tRNA-synt_2c"/>
    <property type="match status" value="1"/>
</dbReference>
<evidence type="ECO:0000256" key="1">
    <source>
        <dbReference type="ARBA" id="ARBA00008429"/>
    </source>
</evidence>
<keyword evidence="15" id="KW-0175">Coiled coil</keyword>
<accession>A0A8B8A2W6</accession>
<dbReference type="InterPro" id="IPR018163">
    <property type="entry name" value="Thr/Ala-tRNA-synth_IIc_edit"/>
</dbReference>
<dbReference type="RefSeq" id="XP_022112024.1">
    <property type="nucleotide sequence ID" value="XM_022256332.1"/>
</dbReference>
<organism evidence="17 19">
    <name type="scientific">Acanthaster planci</name>
    <name type="common">Crown-of-thorns starfish</name>
    <dbReference type="NCBI Taxonomy" id="133434"/>
    <lineage>
        <taxon>Eukaryota</taxon>
        <taxon>Metazoa</taxon>
        <taxon>Echinodermata</taxon>
        <taxon>Eleutherozoa</taxon>
        <taxon>Asterozoa</taxon>
        <taxon>Asteroidea</taxon>
        <taxon>Valvatacea</taxon>
        <taxon>Valvatida</taxon>
        <taxon>Acanthasteridae</taxon>
        <taxon>Acanthaster</taxon>
    </lineage>
</organism>
<evidence type="ECO:0000256" key="7">
    <source>
        <dbReference type="ARBA" id="ARBA00022741"/>
    </source>
</evidence>
<evidence type="ECO:0000256" key="15">
    <source>
        <dbReference type="SAM" id="Coils"/>
    </source>
</evidence>
<dbReference type="EC" id="6.1.1.7" evidence="2"/>
<keyword evidence="7 14" id="KW-0547">Nucleotide-binding</keyword>
<dbReference type="InterPro" id="IPR045864">
    <property type="entry name" value="aa-tRNA-synth_II/BPL/LPL"/>
</dbReference>
<evidence type="ECO:0000256" key="3">
    <source>
        <dbReference type="ARBA" id="ARBA00017959"/>
    </source>
</evidence>
<dbReference type="GO" id="GO:0008270">
    <property type="term" value="F:zinc ion binding"/>
    <property type="evidence" value="ECO:0007669"/>
    <property type="project" value="UniProtKB-UniRule"/>
</dbReference>
<keyword evidence="10 14" id="KW-0694">RNA-binding</keyword>
<evidence type="ECO:0000256" key="10">
    <source>
        <dbReference type="ARBA" id="ARBA00022884"/>
    </source>
</evidence>
<dbReference type="InterPro" id="IPR009000">
    <property type="entry name" value="Transl_B-barrel_sf"/>
</dbReference>
<dbReference type="RefSeq" id="XP_022112022.1">
    <property type="nucleotide sequence ID" value="XM_022256330.1"/>
</dbReference>
<dbReference type="GO" id="GO:0005739">
    <property type="term" value="C:mitochondrion"/>
    <property type="evidence" value="ECO:0007669"/>
    <property type="project" value="TreeGrafter"/>
</dbReference>
<dbReference type="PANTHER" id="PTHR11777">
    <property type="entry name" value="ALANYL-TRNA SYNTHETASE"/>
    <property type="match status" value="1"/>
</dbReference>
<gene>
    <name evidence="18 19" type="primary">LOC110991133</name>
</gene>
<evidence type="ECO:0000256" key="8">
    <source>
        <dbReference type="ARBA" id="ARBA00022833"/>
    </source>
</evidence>
<keyword evidence="9 14" id="KW-0067">ATP-binding</keyword>
<evidence type="ECO:0000313" key="18">
    <source>
        <dbReference type="RefSeq" id="XP_022112022.1"/>
    </source>
</evidence>
<feature type="binding site" evidence="14">
    <location>
        <position position="666"/>
    </location>
    <ligand>
        <name>Zn(2+)</name>
        <dbReference type="ChEBI" id="CHEBI:29105"/>
    </ligand>
</feature>
<keyword evidence="8 14" id="KW-0862">Zinc</keyword>
<evidence type="ECO:0000313" key="17">
    <source>
        <dbReference type="Proteomes" id="UP000694845"/>
    </source>
</evidence>
<dbReference type="GO" id="GO:0006419">
    <property type="term" value="P:alanyl-tRNA aminoacylation"/>
    <property type="evidence" value="ECO:0007669"/>
    <property type="project" value="InterPro"/>
</dbReference>
<dbReference type="FunFam" id="3.30.930.10:FF:000011">
    <property type="entry name" value="Alanine--tRNA ligase, cytoplasmic"/>
    <property type="match status" value="1"/>
</dbReference>
<feature type="binding site" evidence="14">
    <location>
        <position position="777"/>
    </location>
    <ligand>
        <name>Zn(2+)</name>
        <dbReference type="ChEBI" id="CHEBI:29105"/>
    </ligand>
</feature>
<feature type="binding site" evidence="14">
    <location>
        <position position="662"/>
    </location>
    <ligand>
        <name>Zn(2+)</name>
        <dbReference type="ChEBI" id="CHEBI:29105"/>
    </ligand>
</feature>
<evidence type="ECO:0000256" key="2">
    <source>
        <dbReference type="ARBA" id="ARBA00013168"/>
    </source>
</evidence>
<dbReference type="GO" id="GO:0000049">
    <property type="term" value="F:tRNA binding"/>
    <property type="evidence" value="ECO:0007669"/>
    <property type="project" value="UniProtKB-KW"/>
</dbReference>
<dbReference type="GeneID" id="110991133"/>
<dbReference type="HAMAP" id="MF_00036_B">
    <property type="entry name" value="Ala_tRNA_synth_B"/>
    <property type="match status" value="1"/>
</dbReference>
<comment type="cofactor">
    <cofactor evidence="14">
        <name>Zn(2+)</name>
        <dbReference type="ChEBI" id="CHEBI:29105"/>
    </cofactor>
    <text evidence="14">Binds 1 zinc ion per subunit.</text>
</comment>
<dbReference type="CDD" id="cd00673">
    <property type="entry name" value="AlaRS_core"/>
    <property type="match status" value="1"/>
</dbReference>
<dbReference type="SUPFAM" id="SSF101353">
    <property type="entry name" value="Putative anticodon-binding domain of alanyl-tRNA synthetase (AlaRS)"/>
    <property type="match status" value="1"/>
</dbReference>
<dbReference type="Proteomes" id="UP000694845">
    <property type="component" value="Unplaced"/>
</dbReference>
<comment type="catalytic activity">
    <reaction evidence="13 14">
        <text>tRNA(Ala) + L-alanine + ATP = L-alanyl-tRNA(Ala) + AMP + diphosphate</text>
        <dbReference type="Rhea" id="RHEA:12540"/>
        <dbReference type="Rhea" id="RHEA-COMP:9657"/>
        <dbReference type="Rhea" id="RHEA-COMP:9923"/>
        <dbReference type="ChEBI" id="CHEBI:30616"/>
        <dbReference type="ChEBI" id="CHEBI:33019"/>
        <dbReference type="ChEBI" id="CHEBI:57972"/>
        <dbReference type="ChEBI" id="CHEBI:78442"/>
        <dbReference type="ChEBI" id="CHEBI:78497"/>
        <dbReference type="ChEBI" id="CHEBI:456215"/>
        <dbReference type="EC" id="6.1.1.7"/>
    </reaction>
</comment>
<dbReference type="SUPFAM" id="SSF50447">
    <property type="entry name" value="Translation proteins"/>
    <property type="match status" value="1"/>
</dbReference>
<dbReference type="InterPro" id="IPR018164">
    <property type="entry name" value="Ala-tRNA-synth_IIc_N"/>
</dbReference>
<evidence type="ECO:0000256" key="14">
    <source>
        <dbReference type="HAMAP-Rule" id="MF_03133"/>
    </source>
</evidence>
<comment type="function">
    <text evidence="14">Catalyzes the attachment of alanine to tRNA(Ala) in a two-step reaction: alanine is first activated by ATP to form Ala-AMP and then transferred to the acceptor end of tRNA(Ala). Also edits incorrectly charged tRNA(Ala) via its editing domain.</text>
</comment>
<keyword evidence="4 14" id="KW-0820">tRNA-binding</keyword>
<dbReference type="Gene3D" id="3.10.310.40">
    <property type="match status" value="1"/>
</dbReference>
<dbReference type="Gene3D" id="3.30.930.10">
    <property type="entry name" value="Bira Bifunctional Protein, Domain 2"/>
    <property type="match status" value="1"/>
</dbReference>
<evidence type="ECO:0000313" key="19">
    <source>
        <dbReference type="RefSeq" id="XP_022112024.1"/>
    </source>
</evidence>
<sequence>MVPIVTFSRTLPPLLQFCRYHSRHGHCSLALRHLSSDSSTSETHPISPHVALGGKPAGTVLSSSEIRRTFIEYFRDQHGHTFIPSASVIPQRDPTLLFTNAGMNQFKDIFQGTISPHAEGANYRRVVNSQKCIRAGGKHNDLDEVGKDVHHHTFFEMLGNWSFGDYFKREACSMAWDLLTRVYGIPEDQLYVTYFKGDASLNLEADTECRDIWLELGVPPERVLPFGIADNFWEMGGSGPCGPCSEIHYDRHGNRDASHLVNDLHSDVLEVWNLVFMEHNRQADGSLKRLSQQHVDAGMGLERLVAILQGVSSNYETDLFLPLIKAIESGSGSRPYSGLTGAADPDYIDTAYRAVADHARMLTIAIADGGQPDYFKRGYVLKRVIRRAVRYATEKLKGPPGLLASLVPTVVDSLGTMYPELRQDPQHIVDIINTEESQFLKTLRKGQKFLSKKISKLPQGSKLTGEIAWKMYDGYGFPLDLTTMVAEEHGVKVDMEGYEAARLKALEITSQGGIKNLGQLPRIRLDATDLSMLQKKKVKFTDDSPKYHFTYTDSGKYVFPPVSARVLALKTDRGFASMVGSGEDCGIILDCTNFYAEQGGQEWDEGHLNSVKNEEVVFQVENVQLYSGYVLHVGTAVETIKPGDNLMLFLNKVRRQKIMRNHTATHILNFALREVLGETEQRGSLVAPDRLRFDFIAMGALDPTQLQRVTQIANDIVAQKYPVYRGQVPLATVKATEGVRAMFEEAYGDHVTVVSVAVPVPEVFKGSGAMQYPVELCGGIHVCNTGHIKRLLITAQRQVSAGVRRLTAITGNDAQSADYVANTLQQRLAEVDNQLTLSLRSDTLAKVSNIKQSLDSLSATLVTSRLEIWRKETISQQIQAMREKIKTAEKMAEMSKIKQIIQSLYTDCLESTSDALVPPFVVRHVSSEINSKILLKIAKGLAKMLPDTPLMLISGCKDDVAAICMIPRCVSVQGSSGHRLTASAWMDPVMELLQGKGGGSATFARSQGKGRHKVRECLSVAEEYARCATNKAQE</sequence>
<evidence type="ECO:0000256" key="6">
    <source>
        <dbReference type="ARBA" id="ARBA00022723"/>
    </source>
</evidence>
<dbReference type="OrthoDB" id="2423964at2759"/>
<dbReference type="NCBIfam" id="TIGR00344">
    <property type="entry name" value="alaS"/>
    <property type="match status" value="1"/>
</dbReference>
<dbReference type="GO" id="GO:0005524">
    <property type="term" value="F:ATP binding"/>
    <property type="evidence" value="ECO:0007669"/>
    <property type="project" value="UniProtKB-UniRule"/>
</dbReference>
<feature type="domain" description="Alanyl-transfer RNA synthetases family profile" evidence="16">
    <location>
        <begin position="61"/>
        <end position="814"/>
    </location>
</feature>
<evidence type="ECO:0000256" key="4">
    <source>
        <dbReference type="ARBA" id="ARBA00022555"/>
    </source>
</evidence>
<dbReference type="FunFam" id="3.30.980.10:FF:000004">
    <property type="entry name" value="Alanine--tRNA ligase, cytoplasmic"/>
    <property type="match status" value="1"/>
</dbReference>
<evidence type="ECO:0000256" key="9">
    <source>
        <dbReference type="ARBA" id="ARBA00022840"/>
    </source>
</evidence>
<evidence type="ECO:0000256" key="11">
    <source>
        <dbReference type="ARBA" id="ARBA00022917"/>
    </source>
</evidence>
<dbReference type="Pfam" id="PF07973">
    <property type="entry name" value="tRNA_SAD"/>
    <property type="match status" value="1"/>
</dbReference>
<keyword evidence="11 14" id="KW-0648">Protein biosynthesis</keyword>
<dbReference type="AlphaFoldDB" id="A0A8B8A2W6"/>
<feature type="binding site" evidence="14">
    <location>
        <position position="781"/>
    </location>
    <ligand>
        <name>Zn(2+)</name>
        <dbReference type="ChEBI" id="CHEBI:29105"/>
    </ligand>
</feature>
<dbReference type="PROSITE" id="PS50860">
    <property type="entry name" value="AA_TRNA_LIGASE_II_ALA"/>
    <property type="match status" value="1"/>
</dbReference>
<dbReference type="SUPFAM" id="SSF55186">
    <property type="entry name" value="ThrRS/AlaRS common domain"/>
    <property type="match status" value="1"/>
</dbReference>
<keyword evidence="12 14" id="KW-0030">Aminoacyl-tRNA synthetase</keyword>
<protein>
    <recommendedName>
        <fullName evidence="3">Alanine--tRNA ligase</fullName>
        <ecNumber evidence="2">6.1.1.7</ecNumber>
    </recommendedName>
</protein>
<feature type="coiled-coil region" evidence="15">
    <location>
        <begin position="871"/>
        <end position="898"/>
    </location>
</feature>